<dbReference type="HOGENOM" id="CLU_914386_0_0_11"/>
<dbReference type="KEGG" id="dni:HX89_12010"/>
<evidence type="ECO:0008006" key="3">
    <source>
        <dbReference type="Google" id="ProtNLM"/>
    </source>
</evidence>
<keyword evidence="2" id="KW-1185">Reference proteome</keyword>
<name>A0A075JI63_9MICO</name>
<organism evidence="1 2">
    <name type="scientific">Dermacoccus nishinomiyaensis</name>
    <dbReference type="NCBI Taxonomy" id="1274"/>
    <lineage>
        <taxon>Bacteria</taxon>
        <taxon>Bacillati</taxon>
        <taxon>Actinomycetota</taxon>
        <taxon>Actinomycetes</taxon>
        <taxon>Micrococcales</taxon>
        <taxon>Dermacoccaceae</taxon>
        <taxon>Dermacoccus</taxon>
    </lineage>
</organism>
<dbReference type="AlphaFoldDB" id="A0A075JI63"/>
<dbReference type="GeneID" id="41841799"/>
<protein>
    <recommendedName>
        <fullName evidence="3">HAD family hydrolase</fullName>
    </recommendedName>
</protein>
<sequence length="304" mass="33131">MTSQLREPLYGLLLDVDGPIASPVTRTVAIPSIATDLVAMARAGVPIVFNTGRSDDFVAATVMPALLDAGLPDDAPVIAVCEKGATWFTPTRAHLRNAGVDLRVDDALRVPTGLVEYCRSIAPDFDDAMFFDDTKKAMVSLEAHHGIDLDVYRERQHAFDQRVWDYLAEQEIGVVWGEREALNGSEDIAVRIDPTIISTDIEHAGVGKNVGADKAIELLAARGITPREWRTLGDSRSDYAMADRLHERGFVVRHGDVRPADGLLDRTYPVEVTPDPALTNDAAGAAFLTRWRADVKRGEASAAF</sequence>
<dbReference type="InterPro" id="IPR036412">
    <property type="entry name" value="HAD-like_sf"/>
</dbReference>
<dbReference type="SUPFAM" id="SSF56784">
    <property type="entry name" value="HAD-like"/>
    <property type="match status" value="1"/>
</dbReference>
<accession>A0A075JI63</accession>
<gene>
    <name evidence="1" type="ORF">HX89_12010</name>
</gene>
<dbReference type="InterPro" id="IPR023214">
    <property type="entry name" value="HAD_sf"/>
</dbReference>
<proteinExistence type="predicted"/>
<dbReference type="eggNOG" id="COG0561">
    <property type="taxonomic scope" value="Bacteria"/>
</dbReference>
<dbReference type="Gene3D" id="3.40.50.1000">
    <property type="entry name" value="HAD superfamily/HAD-like"/>
    <property type="match status" value="1"/>
</dbReference>
<evidence type="ECO:0000313" key="2">
    <source>
        <dbReference type="Proteomes" id="UP000027986"/>
    </source>
</evidence>
<dbReference type="RefSeq" id="WP_038569364.1">
    <property type="nucleotide sequence ID" value="NZ_CP008889.1"/>
</dbReference>
<dbReference type="OrthoDB" id="4925391at2"/>
<dbReference type="Gene3D" id="3.30.1240.10">
    <property type="match status" value="1"/>
</dbReference>
<reference evidence="1 2" key="1">
    <citation type="submission" date="2014-07" db="EMBL/GenBank/DDBJ databases">
        <title>Genome Sequencing of Dermacoccus nishinomiyaensis.</title>
        <authorList>
            <person name="Hong K.W."/>
            <person name="Chan K.G."/>
        </authorList>
    </citation>
    <scope>NUCLEOTIDE SEQUENCE [LARGE SCALE GENOMIC DNA]</scope>
    <source>
        <strain evidence="1 2">M25</strain>
    </source>
</reference>
<dbReference type="EMBL" id="CP008889">
    <property type="protein sequence ID" value="AIF41535.1"/>
    <property type="molecule type" value="Genomic_DNA"/>
</dbReference>
<dbReference type="Proteomes" id="UP000027986">
    <property type="component" value="Chromosome"/>
</dbReference>
<evidence type="ECO:0000313" key="1">
    <source>
        <dbReference type="EMBL" id="AIF41535.1"/>
    </source>
</evidence>